<reference evidence="1" key="1">
    <citation type="submission" date="2020-08" db="EMBL/GenBank/DDBJ databases">
        <title>Multicomponent nature underlies the extraordinary mechanical properties of spider dragline silk.</title>
        <authorList>
            <person name="Kono N."/>
            <person name="Nakamura H."/>
            <person name="Mori M."/>
            <person name="Yoshida Y."/>
            <person name="Ohtoshi R."/>
            <person name="Malay A.D."/>
            <person name="Moran D.A.P."/>
            <person name="Tomita M."/>
            <person name="Numata K."/>
            <person name="Arakawa K."/>
        </authorList>
    </citation>
    <scope>NUCLEOTIDE SEQUENCE</scope>
</reference>
<gene>
    <name evidence="1" type="ORF">TNIN_404991</name>
</gene>
<dbReference type="EMBL" id="BMAV01028077">
    <property type="protein sequence ID" value="GFS64843.1"/>
    <property type="molecule type" value="Genomic_DNA"/>
</dbReference>
<proteinExistence type="predicted"/>
<evidence type="ECO:0000313" key="1">
    <source>
        <dbReference type="EMBL" id="GFS64843.1"/>
    </source>
</evidence>
<sequence length="157" mass="18003">MYRFKRGVQTSNHLLEHIPHNDVAWKPDFLDYAEFLLFCGCLCVWSFNRYACYKIHSSNNMGLVHPVFPPTPYKEIDWRCLVTMISKMCTALINTFSSKVLVLVNSQMRTSVLNILLQVKSTSSVKERTLSIGINGHSLHGSLTKISLLEYIIVCFQ</sequence>
<accession>A0A8X6IXR8</accession>
<dbReference type="Proteomes" id="UP000886998">
    <property type="component" value="Unassembled WGS sequence"/>
</dbReference>
<keyword evidence="2" id="KW-1185">Reference proteome</keyword>
<organism evidence="1 2">
    <name type="scientific">Trichonephila inaurata madagascariensis</name>
    <dbReference type="NCBI Taxonomy" id="2747483"/>
    <lineage>
        <taxon>Eukaryota</taxon>
        <taxon>Metazoa</taxon>
        <taxon>Ecdysozoa</taxon>
        <taxon>Arthropoda</taxon>
        <taxon>Chelicerata</taxon>
        <taxon>Arachnida</taxon>
        <taxon>Araneae</taxon>
        <taxon>Araneomorphae</taxon>
        <taxon>Entelegynae</taxon>
        <taxon>Araneoidea</taxon>
        <taxon>Nephilidae</taxon>
        <taxon>Trichonephila</taxon>
        <taxon>Trichonephila inaurata</taxon>
    </lineage>
</organism>
<name>A0A8X6IXR8_9ARAC</name>
<protein>
    <submittedName>
        <fullName evidence="1">Uncharacterized protein</fullName>
    </submittedName>
</protein>
<evidence type="ECO:0000313" key="2">
    <source>
        <dbReference type="Proteomes" id="UP000886998"/>
    </source>
</evidence>
<dbReference type="AlphaFoldDB" id="A0A8X6IXR8"/>
<comment type="caution">
    <text evidence="1">The sequence shown here is derived from an EMBL/GenBank/DDBJ whole genome shotgun (WGS) entry which is preliminary data.</text>
</comment>